<sequence length="200" mass="22320">MIDKIGGRSMVAVLAWLTFFVILNPLKGAYTYTESDVDALIALKESLHDRLGLLSNWNRGTNPCKWTGVYCNDRRVTKLTLEGMNLRGGQLVWQIGEFKSLQYLNMSKTGITENIPPEIGDLTDLVTLDLSHNQLSGLIPSEIRKLLNLTTLLLNDNDLSGCEPVDAFTNLFTNGKLNYKNLNLANNPNLLTRAYNSNIC</sequence>
<keyword evidence="2" id="KW-0433">Leucine-rich repeat</keyword>
<dbReference type="Proteomes" id="UP001153555">
    <property type="component" value="Unassembled WGS sequence"/>
</dbReference>
<dbReference type="PRINTS" id="PR00019">
    <property type="entry name" value="LEURICHRPT"/>
</dbReference>
<comment type="subcellular location">
    <subcellularLocation>
        <location evidence="1">Membrane</location>
    </subcellularLocation>
</comment>
<dbReference type="InterPro" id="IPR055414">
    <property type="entry name" value="LRR_R13L4/SHOC2-like"/>
</dbReference>
<feature type="domain" description="Disease resistance R13L4/SHOC-2-like LRR" evidence="8">
    <location>
        <begin position="79"/>
        <end position="156"/>
    </location>
</feature>
<keyword evidence="10" id="KW-1185">Reference proteome</keyword>
<dbReference type="OrthoDB" id="1305594at2759"/>
<dbReference type="EMBL" id="CACSLK010024540">
    <property type="protein sequence ID" value="CAA0823678.1"/>
    <property type="molecule type" value="Genomic_DNA"/>
</dbReference>
<dbReference type="Pfam" id="PF08263">
    <property type="entry name" value="LRRNT_2"/>
    <property type="match status" value="1"/>
</dbReference>
<dbReference type="PROSITE" id="PS51450">
    <property type="entry name" value="LRR"/>
    <property type="match status" value="1"/>
</dbReference>
<reference evidence="9" key="1">
    <citation type="submission" date="2019-12" db="EMBL/GenBank/DDBJ databases">
        <authorList>
            <person name="Scholes J."/>
        </authorList>
    </citation>
    <scope>NUCLEOTIDE SEQUENCE</scope>
</reference>
<evidence type="ECO:0000313" key="10">
    <source>
        <dbReference type="Proteomes" id="UP001153555"/>
    </source>
</evidence>
<dbReference type="Gene3D" id="3.80.10.10">
    <property type="entry name" value="Ribonuclease Inhibitor"/>
    <property type="match status" value="1"/>
</dbReference>
<accession>A0A9N7RB07</accession>
<organism evidence="9 10">
    <name type="scientific">Striga hermonthica</name>
    <name type="common">Purple witchweed</name>
    <name type="synonym">Buchnera hermonthica</name>
    <dbReference type="NCBI Taxonomy" id="68872"/>
    <lineage>
        <taxon>Eukaryota</taxon>
        <taxon>Viridiplantae</taxon>
        <taxon>Streptophyta</taxon>
        <taxon>Embryophyta</taxon>
        <taxon>Tracheophyta</taxon>
        <taxon>Spermatophyta</taxon>
        <taxon>Magnoliopsida</taxon>
        <taxon>eudicotyledons</taxon>
        <taxon>Gunneridae</taxon>
        <taxon>Pentapetalae</taxon>
        <taxon>asterids</taxon>
        <taxon>lamiids</taxon>
        <taxon>Lamiales</taxon>
        <taxon>Orobanchaceae</taxon>
        <taxon>Buchnereae</taxon>
        <taxon>Striga</taxon>
    </lineage>
</organism>
<feature type="chain" id="PRO_5040140665" evidence="6">
    <location>
        <begin position="29"/>
        <end position="200"/>
    </location>
</feature>
<name>A0A9N7RB07_STRHE</name>
<evidence type="ECO:0000256" key="2">
    <source>
        <dbReference type="ARBA" id="ARBA00022614"/>
    </source>
</evidence>
<feature type="domain" description="Leucine-rich repeat-containing N-terminal plant-type" evidence="7">
    <location>
        <begin position="35"/>
        <end position="72"/>
    </location>
</feature>
<evidence type="ECO:0000256" key="4">
    <source>
        <dbReference type="ARBA" id="ARBA00022737"/>
    </source>
</evidence>
<proteinExistence type="predicted"/>
<dbReference type="FunFam" id="3.80.10.10:FF:000400">
    <property type="entry name" value="Nuclear pore complex protein NUP107"/>
    <property type="match status" value="1"/>
</dbReference>
<evidence type="ECO:0000259" key="8">
    <source>
        <dbReference type="Pfam" id="PF23598"/>
    </source>
</evidence>
<dbReference type="GO" id="GO:0016020">
    <property type="term" value="C:membrane"/>
    <property type="evidence" value="ECO:0007669"/>
    <property type="project" value="UniProtKB-SubCell"/>
</dbReference>
<dbReference type="AlphaFoldDB" id="A0A9N7RB07"/>
<evidence type="ECO:0000313" key="9">
    <source>
        <dbReference type="EMBL" id="CAA0823678.1"/>
    </source>
</evidence>
<evidence type="ECO:0000259" key="7">
    <source>
        <dbReference type="Pfam" id="PF08263"/>
    </source>
</evidence>
<dbReference type="SUPFAM" id="SSF52058">
    <property type="entry name" value="L domain-like"/>
    <property type="match status" value="1"/>
</dbReference>
<protein>
    <submittedName>
        <fullName evidence="9">Leucine-rich repeat (LRR) family protein</fullName>
    </submittedName>
</protein>
<dbReference type="InterPro" id="IPR001611">
    <property type="entry name" value="Leu-rich_rpt"/>
</dbReference>
<dbReference type="Pfam" id="PF23598">
    <property type="entry name" value="LRR_14"/>
    <property type="match status" value="1"/>
</dbReference>
<keyword evidence="3 6" id="KW-0732">Signal</keyword>
<gene>
    <name evidence="9" type="ORF">SHERM_20825</name>
</gene>
<dbReference type="InterPro" id="IPR013210">
    <property type="entry name" value="LRR_N_plant-typ"/>
</dbReference>
<dbReference type="InterPro" id="IPR032675">
    <property type="entry name" value="LRR_dom_sf"/>
</dbReference>
<dbReference type="PANTHER" id="PTHR47988">
    <property type="entry name" value="SOMATIC EMBRYOGENESIS RECEPTOR KINASE 1"/>
    <property type="match status" value="1"/>
</dbReference>
<evidence type="ECO:0000256" key="1">
    <source>
        <dbReference type="ARBA" id="ARBA00004370"/>
    </source>
</evidence>
<feature type="signal peptide" evidence="6">
    <location>
        <begin position="1"/>
        <end position="28"/>
    </location>
</feature>
<comment type="caution">
    <text evidence="9">The sequence shown here is derived from an EMBL/GenBank/DDBJ whole genome shotgun (WGS) entry which is preliminary data.</text>
</comment>
<evidence type="ECO:0000256" key="5">
    <source>
        <dbReference type="ARBA" id="ARBA00023136"/>
    </source>
</evidence>
<keyword evidence="4" id="KW-0677">Repeat</keyword>
<keyword evidence="5" id="KW-0472">Membrane</keyword>
<evidence type="ECO:0000256" key="6">
    <source>
        <dbReference type="SAM" id="SignalP"/>
    </source>
</evidence>
<evidence type="ECO:0000256" key="3">
    <source>
        <dbReference type="ARBA" id="ARBA00022729"/>
    </source>
</evidence>